<dbReference type="GO" id="GO:0019781">
    <property type="term" value="F:NEDD8 activating enzyme activity"/>
    <property type="evidence" value="ECO:0007669"/>
    <property type="project" value="UniProtKB-UniRule"/>
</dbReference>
<dbReference type="Pfam" id="PF00899">
    <property type="entry name" value="ThiF"/>
    <property type="match status" value="1"/>
</dbReference>
<evidence type="ECO:0000256" key="1">
    <source>
        <dbReference type="ARBA" id="ARBA00005032"/>
    </source>
</evidence>
<sequence>MHVDKKTQKYDRQLRLWHASGQTALETAKVCLINGTATGCEILKDLVLPGIGSFTVVDDKIVDGSDVGNTFFLVPDSIGKSRAQAVTEFLQELNEDVKGFHFSENPIALIENQPEYFLQFSIVITTNIPEKPLLKLADTLWNAKIPLVVLRTVGFIGYFRIALPEHTNVPFLSLEQYVKTFNFDTLDSMDHGHIPYVVILLKYLEQWKQDHDGKLPSTSAERNEFKQLIQSGKRNADEENFDEALSSAWRACTVTKVPRQVEEIFKDSSCENITSESSNFWIIVRAIREFVANEGQGLLPLAGSVPDMKAYTSGYVAMQNIYRQKAKEDISIVRAHVHDILTSIGRSVDSISDDEIDSRWLRDSQENIVNYVLIRAMDRFYESHNRYPDAATFFLEDDAEEASEEARSEFSTLKTYVNLLLGEWDITNYPEHLDNHIHEICRAGGSELANIASLLGGMVSQEIIKLITRQYIPINNSIVFDGIRSMSSSYIL</sequence>
<evidence type="ECO:0000313" key="7">
    <source>
        <dbReference type="EMBL" id="CAG8548962.1"/>
    </source>
</evidence>
<feature type="domain" description="THIF-type NAD/FAD binding fold" evidence="6">
    <location>
        <begin position="10"/>
        <end position="476"/>
    </location>
</feature>
<dbReference type="PANTHER" id="PTHR10953">
    <property type="entry name" value="UBIQUITIN-ACTIVATING ENZYME E1"/>
    <property type="match status" value="1"/>
</dbReference>
<reference evidence="7" key="1">
    <citation type="submission" date="2021-06" db="EMBL/GenBank/DDBJ databases">
        <authorList>
            <person name="Kallberg Y."/>
            <person name="Tangrot J."/>
            <person name="Rosling A."/>
        </authorList>
    </citation>
    <scope>NUCLEOTIDE SEQUENCE</scope>
    <source>
        <strain evidence="7">87-6 pot B 2015</strain>
    </source>
</reference>
<dbReference type="InterPro" id="IPR045886">
    <property type="entry name" value="ThiF/MoeB/HesA"/>
</dbReference>
<dbReference type="InterPro" id="IPR000594">
    <property type="entry name" value="ThiF_NAD_FAD-bd"/>
</dbReference>
<dbReference type="Gene3D" id="3.40.50.720">
    <property type="entry name" value="NAD(P)-binding Rossmann-like Domain"/>
    <property type="match status" value="1"/>
</dbReference>
<dbReference type="Gene3D" id="3.40.50.12550">
    <property type="entry name" value="Ubiquitin-activating enzyme E1, inactive adenylation domain, subdomain 2"/>
    <property type="match status" value="1"/>
</dbReference>
<dbReference type="GO" id="GO:0005737">
    <property type="term" value="C:cytoplasm"/>
    <property type="evidence" value="ECO:0007669"/>
    <property type="project" value="TreeGrafter"/>
</dbReference>
<dbReference type="Proteomes" id="UP000789375">
    <property type="component" value="Unassembled WGS sequence"/>
</dbReference>
<dbReference type="GO" id="GO:0045116">
    <property type="term" value="P:protein neddylation"/>
    <property type="evidence" value="ECO:0007669"/>
    <property type="project" value="UniProtKB-UniRule"/>
</dbReference>
<comment type="similarity">
    <text evidence="2 5">Belongs to the ubiquitin-activating E1 family. ULA1 subfamily.</text>
</comment>
<dbReference type="PANTHER" id="PTHR10953:SF29">
    <property type="entry name" value="NEDD8-ACTIVATING ENZYME E1 REGULATORY SUBUNIT"/>
    <property type="match status" value="1"/>
</dbReference>
<proteinExistence type="inferred from homology"/>
<evidence type="ECO:0000256" key="5">
    <source>
        <dbReference type="PIRNR" id="PIRNR039099"/>
    </source>
</evidence>
<keyword evidence="8" id="KW-1185">Reference proteome</keyword>
<gene>
    <name evidence="7" type="ORF">FMOSSE_LOCUS6366</name>
</gene>
<dbReference type="Gene3D" id="3.50.50.80">
    <property type="entry name" value="Ubiquitin-activating enzyme E1, inactive adenylation domain, subdomain 1"/>
    <property type="match status" value="1"/>
</dbReference>
<evidence type="ECO:0000313" key="8">
    <source>
        <dbReference type="Proteomes" id="UP000789375"/>
    </source>
</evidence>
<comment type="pathway">
    <text evidence="1 5">Protein modification; protein neddylation.</text>
</comment>
<comment type="function">
    <text evidence="5">Regulatory subunit of the dimeric UBA3-ULA1 E1 enzyme.</text>
</comment>
<evidence type="ECO:0000256" key="4">
    <source>
        <dbReference type="ARBA" id="ARBA00022786"/>
    </source>
</evidence>
<dbReference type="CDD" id="cd01493">
    <property type="entry name" value="APPBP1_RUB"/>
    <property type="match status" value="1"/>
</dbReference>
<dbReference type="SUPFAM" id="SSF69572">
    <property type="entry name" value="Activating enzymes of the ubiquitin-like proteins"/>
    <property type="match status" value="1"/>
</dbReference>
<evidence type="ECO:0000256" key="3">
    <source>
        <dbReference type="ARBA" id="ARBA00015407"/>
    </source>
</evidence>
<dbReference type="InterPro" id="IPR042449">
    <property type="entry name" value="Ub-E1_IAD_1"/>
</dbReference>
<organism evidence="7 8">
    <name type="scientific">Funneliformis mosseae</name>
    <name type="common">Endomycorrhizal fungus</name>
    <name type="synonym">Glomus mosseae</name>
    <dbReference type="NCBI Taxonomy" id="27381"/>
    <lineage>
        <taxon>Eukaryota</taxon>
        <taxon>Fungi</taxon>
        <taxon>Fungi incertae sedis</taxon>
        <taxon>Mucoromycota</taxon>
        <taxon>Glomeromycotina</taxon>
        <taxon>Glomeromycetes</taxon>
        <taxon>Glomerales</taxon>
        <taxon>Glomeraceae</taxon>
        <taxon>Funneliformis</taxon>
    </lineage>
</organism>
<dbReference type="PIRSF" id="PIRSF039099">
    <property type="entry name" value="APP-BP1"/>
    <property type="match status" value="1"/>
</dbReference>
<evidence type="ECO:0000256" key="2">
    <source>
        <dbReference type="ARBA" id="ARBA00006868"/>
    </source>
</evidence>
<evidence type="ECO:0000259" key="6">
    <source>
        <dbReference type="Pfam" id="PF00899"/>
    </source>
</evidence>
<accession>A0A9N9B2L2</accession>
<dbReference type="EMBL" id="CAJVPP010001321">
    <property type="protein sequence ID" value="CAG8548962.1"/>
    <property type="molecule type" value="Genomic_DNA"/>
</dbReference>
<dbReference type="InterPro" id="IPR030667">
    <property type="entry name" value="APP-BP1"/>
</dbReference>
<keyword evidence="4 5" id="KW-0833">Ubl conjugation pathway</keyword>
<comment type="caution">
    <text evidence="7">The sequence shown here is derived from an EMBL/GenBank/DDBJ whole genome shotgun (WGS) entry which is preliminary data.</text>
</comment>
<name>A0A9N9B2L2_FUNMO</name>
<dbReference type="InterPro" id="IPR035985">
    <property type="entry name" value="Ubiquitin-activating_enz"/>
</dbReference>
<protein>
    <recommendedName>
        <fullName evidence="3 5">NEDD8-activating enzyme E1 regulatory subunit</fullName>
    </recommendedName>
</protein>
<dbReference type="FunFam" id="3.40.50.720:FF:000475">
    <property type="entry name" value="NEDD8-activating enzyme E1 regulatory subunit"/>
    <property type="match status" value="1"/>
</dbReference>
<dbReference type="AlphaFoldDB" id="A0A9N9B2L2"/>